<organism evidence="1">
    <name type="scientific">Arthrobacter saudimassiliensis</name>
    <dbReference type="NCBI Taxonomy" id="1461584"/>
    <lineage>
        <taxon>Bacteria</taxon>
        <taxon>Bacillati</taxon>
        <taxon>Actinomycetota</taxon>
        <taxon>Actinomycetes</taxon>
        <taxon>Micrococcales</taxon>
        <taxon>Micrococcaceae</taxon>
        <taxon>Arthrobacter</taxon>
    </lineage>
</organism>
<dbReference type="EMBL" id="LN483072">
    <property type="protein sequence ID" value="CEA09668.1"/>
    <property type="molecule type" value="Genomic_DNA"/>
</dbReference>
<proteinExistence type="predicted"/>
<evidence type="ECO:0000313" key="1">
    <source>
        <dbReference type="EMBL" id="CEA09668.1"/>
    </source>
</evidence>
<protein>
    <submittedName>
        <fullName evidence="1">5-methylcytosine-specific restriction enzyme subunit McrC</fullName>
    </submittedName>
</protein>
<dbReference type="Pfam" id="PF10117">
    <property type="entry name" value="McrBC"/>
    <property type="match status" value="1"/>
</dbReference>
<dbReference type="PANTHER" id="PTHR38733">
    <property type="entry name" value="PROTEIN MCRC"/>
    <property type="match status" value="1"/>
</dbReference>
<gene>
    <name evidence="1" type="ORF">BN1051_03040</name>
</gene>
<dbReference type="InterPro" id="IPR019292">
    <property type="entry name" value="McrC"/>
</dbReference>
<reference evidence="1" key="1">
    <citation type="submission" date="2014-07" db="EMBL/GenBank/DDBJ databases">
        <authorList>
            <person name="Urmite Genomes Urmite Genomes"/>
        </authorList>
    </citation>
    <scope>NUCLEOTIDE SEQUENCE</scope>
    <source>
        <strain evidence="1">11W110_air</strain>
    </source>
</reference>
<sequence length="409" mass="44848">MRHIDLGELEKDHRPEALSDAQAAALARTGLVLVQPRGNGEWQLTPSGLVGAAEAGDVLLQVHPKDKIGVSQLLFLLGYARDPGFRPDDNAGERASDLWSALAESFARQCEVALSRGVLHGYLSVDDALRTVRGRIRMADQISRRPGMLLPLEVTYDDHTADIAENRLLRTALRRLLGLNRVSSAARKRLAHLDRRLDGVTLLQGGAPLPRWQETRHNQRYIPALRLAEIILRNSAAETGVGGIRVASFRVNMAKIFEDFVEVALSEAVADLGAPGGIERQFPAKLDQADPAGNHRIRMNIDAVYRTGKDVSPVVFDAKYKVASNNNNYANADHYQMLAYCTALKASTAWLVFAGAGQHRSLRIVNTEVTVNEYPLDLSQHPDVVLDRVRQLAGLAVGPLHAIPRLGFA</sequence>
<dbReference type="AlphaFoldDB" id="A0A078MR55"/>
<name>A0A078MR55_9MICC</name>
<accession>A0A078MR55</accession>
<dbReference type="REBASE" id="172765">
    <property type="entry name" value="Asp110McrBCP"/>
</dbReference>
<dbReference type="PANTHER" id="PTHR38733:SF1">
    <property type="entry name" value="TYPE IV METHYL-DIRECTED RESTRICTION ENZYME ECOKMCRBC"/>
    <property type="match status" value="1"/>
</dbReference>
<dbReference type="PATRIC" id="fig|1461584.3.peg.3016"/>